<dbReference type="EMBL" id="MEIS01000118">
    <property type="protein sequence ID" value="PIT53883.1"/>
    <property type="molecule type" value="Genomic_DNA"/>
</dbReference>
<dbReference type="Proteomes" id="UP000229434">
    <property type="component" value="Unassembled WGS sequence"/>
</dbReference>
<dbReference type="AlphaFoldDB" id="A0A2N9XW37"/>
<sequence>MWVTSPDVQWDIDSAYADAIDMEVGLMQRTECIEYLENIVKFPIWDAIVLALDSNAIELDISTEPIESLEDIVDYKLWDKIVAALECVAQELLEANRD</sequence>
<organism evidence="1 2">
    <name type="scientific">Snodgrassella alvi</name>
    <dbReference type="NCBI Taxonomy" id="1196083"/>
    <lineage>
        <taxon>Bacteria</taxon>
        <taxon>Pseudomonadati</taxon>
        <taxon>Pseudomonadota</taxon>
        <taxon>Betaproteobacteria</taxon>
        <taxon>Neisseriales</taxon>
        <taxon>Neisseriaceae</taxon>
        <taxon>Snodgrassella</taxon>
    </lineage>
</organism>
<evidence type="ECO:0000313" key="1">
    <source>
        <dbReference type="EMBL" id="PIT53883.1"/>
    </source>
</evidence>
<comment type="caution">
    <text evidence="1">The sequence shown here is derived from an EMBL/GenBank/DDBJ whole genome shotgun (WGS) entry which is preliminary data.</text>
</comment>
<name>A0A2N9XW37_9NEIS</name>
<gene>
    <name evidence="1" type="ORF">BHC49_09300</name>
</gene>
<accession>A0A2N9XW37</accession>
<evidence type="ECO:0000313" key="2">
    <source>
        <dbReference type="Proteomes" id="UP000229434"/>
    </source>
</evidence>
<dbReference type="RefSeq" id="WP_100137872.1">
    <property type="nucleotide sequence ID" value="NZ_MEIS01000118.1"/>
</dbReference>
<proteinExistence type="predicted"/>
<protein>
    <submittedName>
        <fullName evidence="1">Uncharacterized protein</fullName>
    </submittedName>
</protein>
<reference evidence="1" key="1">
    <citation type="journal article" date="2017" name="MBio">
        <title>Type VI secretion-mediated competition in the bee gut microbiome.</title>
        <authorList>
            <person name="Steele M.I."/>
            <person name="Kwong W.K."/>
            <person name="Powell J.E."/>
            <person name="Whiteley M."/>
            <person name="Moran N.A."/>
        </authorList>
    </citation>
    <scope>NUCLEOTIDE SEQUENCE [LARGE SCALE GENOMIC DNA]</scope>
    <source>
        <strain evidence="1">Nev3CBA3</strain>
    </source>
</reference>